<dbReference type="InterPro" id="IPR022048">
    <property type="entry name" value="Envelope_fusion-like"/>
</dbReference>
<evidence type="ECO:0000313" key="2">
    <source>
        <dbReference type="Proteomes" id="UP001516400"/>
    </source>
</evidence>
<dbReference type="EMBL" id="JABFTP020000144">
    <property type="protein sequence ID" value="KAL3280936.1"/>
    <property type="molecule type" value="Genomic_DNA"/>
</dbReference>
<dbReference type="AlphaFoldDB" id="A0ABD2NQE4"/>
<gene>
    <name evidence="1" type="ORF">HHI36_004163</name>
</gene>
<proteinExistence type="predicted"/>
<sequence>MYEVDSNYIEEVSILYGRILDIHFGRRHIFELLSAAKVTAIIEEAQLKLPSSLRILQTPIMKTPVQHISNEILMKVHFSVSEFTSFDLIKVTPIPLKITKTSYWISKEPRTVLAVDYNTQIYFELTDDELKSSIPLTANAFLCSPMVVKNIDSNPNCIIDHLHNRLDRFKCHIEEKTSTGIIWKELYMANSWLYITDHTTSIAVICQGNRTELTIQESGIIQKSQDCIIKTRSLTLTPKLLYKSIPVLSSS</sequence>
<keyword evidence="2" id="KW-1185">Reference proteome</keyword>
<protein>
    <submittedName>
        <fullName evidence="1">Uncharacterized protein</fullName>
    </submittedName>
</protein>
<name>A0ABD2NQE4_9CUCU</name>
<accession>A0ABD2NQE4</accession>
<evidence type="ECO:0000313" key="1">
    <source>
        <dbReference type="EMBL" id="KAL3280936.1"/>
    </source>
</evidence>
<reference evidence="1 2" key="1">
    <citation type="journal article" date="2021" name="BMC Biol.">
        <title>Horizontally acquired antibacterial genes associated with adaptive radiation of ladybird beetles.</title>
        <authorList>
            <person name="Li H.S."/>
            <person name="Tang X.F."/>
            <person name="Huang Y.H."/>
            <person name="Xu Z.Y."/>
            <person name="Chen M.L."/>
            <person name="Du X.Y."/>
            <person name="Qiu B.Y."/>
            <person name="Chen P.T."/>
            <person name="Zhang W."/>
            <person name="Slipinski A."/>
            <person name="Escalona H.E."/>
            <person name="Waterhouse R.M."/>
            <person name="Zwick A."/>
            <person name="Pang H."/>
        </authorList>
    </citation>
    <scope>NUCLEOTIDE SEQUENCE [LARGE SCALE GENOMIC DNA]</scope>
    <source>
        <strain evidence="1">SYSU2018</strain>
    </source>
</reference>
<comment type="caution">
    <text evidence="1">The sequence shown here is derived from an EMBL/GenBank/DDBJ whole genome shotgun (WGS) entry which is preliminary data.</text>
</comment>
<dbReference type="Pfam" id="PF12259">
    <property type="entry name" value="Baculo_F"/>
    <property type="match status" value="1"/>
</dbReference>
<organism evidence="1 2">
    <name type="scientific">Cryptolaemus montrouzieri</name>
    <dbReference type="NCBI Taxonomy" id="559131"/>
    <lineage>
        <taxon>Eukaryota</taxon>
        <taxon>Metazoa</taxon>
        <taxon>Ecdysozoa</taxon>
        <taxon>Arthropoda</taxon>
        <taxon>Hexapoda</taxon>
        <taxon>Insecta</taxon>
        <taxon>Pterygota</taxon>
        <taxon>Neoptera</taxon>
        <taxon>Endopterygota</taxon>
        <taxon>Coleoptera</taxon>
        <taxon>Polyphaga</taxon>
        <taxon>Cucujiformia</taxon>
        <taxon>Coccinelloidea</taxon>
        <taxon>Coccinellidae</taxon>
        <taxon>Scymninae</taxon>
        <taxon>Scymnini</taxon>
        <taxon>Cryptolaemus</taxon>
    </lineage>
</organism>
<dbReference type="Proteomes" id="UP001516400">
    <property type="component" value="Unassembled WGS sequence"/>
</dbReference>